<dbReference type="Gene3D" id="1.10.30.10">
    <property type="entry name" value="High mobility group box domain"/>
    <property type="match status" value="1"/>
</dbReference>
<name>A0A9W8L9X5_9FUNG</name>
<feature type="region of interest" description="Disordered" evidence="2">
    <location>
        <begin position="1"/>
        <end position="105"/>
    </location>
</feature>
<reference evidence="4" key="1">
    <citation type="submission" date="2022-07" db="EMBL/GenBank/DDBJ databases">
        <title>Phylogenomic reconstructions and comparative analyses of Kickxellomycotina fungi.</title>
        <authorList>
            <person name="Reynolds N.K."/>
            <person name="Stajich J.E."/>
            <person name="Barry K."/>
            <person name="Grigoriev I.V."/>
            <person name="Crous P."/>
            <person name="Smith M.E."/>
        </authorList>
    </citation>
    <scope>NUCLEOTIDE SEQUENCE</scope>
    <source>
        <strain evidence="4">BCRC 34297</strain>
    </source>
</reference>
<dbReference type="PROSITE" id="PS50118">
    <property type="entry name" value="HMG_BOX_2"/>
    <property type="match status" value="1"/>
</dbReference>
<dbReference type="InterPro" id="IPR036910">
    <property type="entry name" value="HMG_box_dom_sf"/>
</dbReference>
<evidence type="ECO:0000256" key="2">
    <source>
        <dbReference type="SAM" id="MobiDB-lite"/>
    </source>
</evidence>
<dbReference type="SUPFAM" id="SSF47095">
    <property type="entry name" value="HMG-box"/>
    <property type="match status" value="1"/>
</dbReference>
<dbReference type="SMART" id="SM00398">
    <property type="entry name" value="HMG"/>
    <property type="match status" value="1"/>
</dbReference>
<keyword evidence="5" id="KW-1185">Reference proteome</keyword>
<evidence type="ECO:0000313" key="4">
    <source>
        <dbReference type="EMBL" id="KAJ2752383.1"/>
    </source>
</evidence>
<comment type="caution">
    <text evidence="4">The sequence shown here is derived from an EMBL/GenBank/DDBJ whole genome shotgun (WGS) entry which is preliminary data.</text>
</comment>
<dbReference type="OrthoDB" id="6247875at2759"/>
<evidence type="ECO:0000256" key="1">
    <source>
        <dbReference type="PROSITE-ProRule" id="PRU00267"/>
    </source>
</evidence>
<keyword evidence="1" id="KW-0238">DNA-binding</keyword>
<dbReference type="AlphaFoldDB" id="A0A9W8L9X5"/>
<sequence length="322" mass="36696">MPHPVSPLARAMPTPPMRSAPRSPHYSPYSKHPNSQYASPERYYMTQQRHNQQQVSPHEVSHHQQPNQVPYPYNHHPPRYQQAPPPPLAMPQQPPKQQSQNSTYSSKIIQESGCQIYRYNNNGDTAEQSLHQIVGSNGKVYIEYIPGHSMIYIPSSVSPSLVMSHTVANSRLAKLKEKSPKAARPSNVFFKYRSHKLPELTKQYPKLNQTVISQMVADAWKVEDEEVKDRFKQQYKDEMIKYEIAKKLSRYQSAVIPREYHDEEVSDNLPAYSPYSNAPTHVSGPPSAVSNLESRHHSLSLTTSNSPQLPSQQPPGSHRNSF</sequence>
<feature type="region of interest" description="Disordered" evidence="2">
    <location>
        <begin position="267"/>
        <end position="322"/>
    </location>
</feature>
<protein>
    <recommendedName>
        <fullName evidence="3">HMG box domain-containing protein</fullName>
    </recommendedName>
</protein>
<dbReference type="Proteomes" id="UP001140011">
    <property type="component" value="Unassembled WGS sequence"/>
</dbReference>
<gene>
    <name evidence="4" type="ORF">GGI19_003871</name>
</gene>
<dbReference type="Pfam" id="PF00505">
    <property type="entry name" value="HMG_box"/>
    <property type="match status" value="1"/>
</dbReference>
<dbReference type="GO" id="GO:0003677">
    <property type="term" value="F:DNA binding"/>
    <property type="evidence" value="ECO:0007669"/>
    <property type="project" value="UniProtKB-UniRule"/>
</dbReference>
<evidence type="ECO:0000313" key="5">
    <source>
        <dbReference type="Proteomes" id="UP001140011"/>
    </source>
</evidence>
<evidence type="ECO:0000259" key="3">
    <source>
        <dbReference type="PROSITE" id="PS50118"/>
    </source>
</evidence>
<feature type="compositionally biased region" description="Pro residues" evidence="2">
    <location>
        <begin position="83"/>
        <end position="94"/>
    </location>
</feature>
<dbReference type="GO" id="GO:0005634">
    <property type="term" value="C:nucleus"/>
    <property type="evidence" value="ECO:0007669"/>
    <property type="project" value="UniProtKB-UniRule"/>
</dbReference>
<feature type="domain" description="HMG box" evidence="3">
    <location>
        <begin position="182"/>
        <end position="252"/>
    </location>
</feature>
<feature type="compositionally biased region" description="Low complexity" evidence="2">
    <location>
        <begin position="304"/>
        <end position="322"/>
    </location>
</feature>
<feature type="compositionally biased region" description="Polar residues" evidence="2">
    <location>
        <begin position="45"/>
        <end position="56"/>
    </location>
</feature>
<dbReference type="InterPro" id="IPR009071">
    <property type="entry name" value="HMG_box_dom"/>
</dbReference>
<keyword evidence="1" id="KW-0539">Nucleus</keyword>
<organism evidence="4 5">
    <name type="scientific">Coemansia pectinata</name>
    <dbReference type="NCBI Taxonomy" id="1052879"/>
    <lineage>
        <taxon>Eukaryota</taxon>
        <taxon>Fungi</taxon>
        <taxon>Fungi incertae sedis</taxon>
        <taxon>Zoopagomycota</taxon>
        <taxon>Kickxellomycotina</taxon>
        <taxon>Kickxellomycetes</taxon>
        <taxon>Kickxellales</taxon>
        <taxon>Kickxellaceae</taxon>
        <taxon>Coemansia</taxon>
    </lineage>
</organism>
<feature type="DNA-binding region" description="HMG box" evidence="1">
    <location>
        <begin position="182"/>
        <end position="252"/>
    </location>
</feature>
<accession>A0A9W8L9X5</accession>
<proteinExistence type="predicted"/>
<dbReference type="EMBL" id="JANBUH010000289">
    <property type="protein sequence ID" value="KAJ2752383.1"/>
    <property type="molecule type" value="Genomic_DNA"/>
</dbReference>